<accession>A0A8H4RSK6</accession>
<dbReference type="SUPFAM" id="SSF49899">
    <property type="entry name" value="Concanavalin A-like lectins/glucanases"/>
    <property type="match status" value="1"/>
</dbReference>
<dbReference type="Pfam" id="PF26113">
    <property type="entry name" value="GH16_XgeA"/>
    <property type="match status" value="1"/>
</dbReference>
<dbReference type="PROSITE" id="PS51762">
    <property type="entry name" value="GH16_2"/>
    <property type="match status" value="1"/>
</dbReference>
<dbReference type="InterPro" id="IPR050546">
    <property type="entry name" value="Glycosyl_Hydrlase_16"/>
</dbReference>
<evidence type="ECO:0000256" key="1">
    <source>
        <dbReference type="SAM" id="SignalP"/>
    </source>
</evidence>
<dbReference type="EMBL" id="JAAMPI010000200">
    <property type="protein sequence ID" value="KAF4634225.1"/>
    <property type="molecule type" value="Genomic_DNA"/>
</dbReference>
<organism evidence="3 4">
    <name type="scientific">Cudoniella acicularis</name>
    <dbReference type="NCBI Taxonomy" id="354080"/>
    <lineage>
        <taxon>Eukaryota</taxon>
        <taxon>Fungi</taxon>
        <taxon>Dikarya</taxon>
        <taxon>Ascomycota</taxon>
        <taxon>Pezizomycotina</taxon>
        <taxon>Leotiomycetes</taxon>
        <taxon>Helotiales</taxon>
        <taxon>Tricladiaceae</taxon>
        <taxon>Cudoniella</taxon>
    </lineage>
</organism>
<dbReference type="OrthoDB" id="192832at2759"/>
<dbReference type="Proteomes" id="UP000566819">
    <property type="component" value="Unassembled WGS sequence"/>
</dbReference>
<dbReference type="PANTHER" id="PTHR10963">
    <property type="entry name" value="GLYCOSYL HYDROLASE-RELATED"/>
    <property type="match status" value="1"/>
</dbReference>
<dbReference type="InterPro" id="IPR000757">
    <property type="entry name" value="Beta-glucanase-like"/>
</dbReference>
<keyword evidence="1" id="KW-0732">Signal</keyword>
<sequence>MSSFKHIISAFLALLLCSLTSAYSLVHNYDYTNWYSSFNFENQADPTNGTVDYISLEEAQSSGLTRIIDNQVYMGVENSSIISAPNGRKSIWIESKDSFLHGLLIGDFAHIPGGTCGTWPGFWTIRNDLNAPYGEVDILESYNDLTTNFMTLHTSESCSFNAPADTYLGTLNQQDISCSLDGPGCSAKGPAGSYGAPFNQNGGGVYALEWTSSVMKIFFFPRNAIPADITSGNPDPSTWGLPTANFDSQYGNCDIDAAFPPQTIYFDTTFCGAEAGGKGWTDWSGCAASTKISTCEEFVRTQPQAFDEAYWLINSVKVYQ</sequence>
<reference evidence="3 4" key="1">
    <citation type="submission" date="2020-03" db="EMBL/GenBank/DDBJ databases">
        <title>Draft Genome Sequence of Cudoniella acicularis.</title>
        <authorList>
            <person name="Buettner E."/>
            <person name="Kellner H."/>
        </authorList>
    </citation>
    <scope>NUCLEOTIDE SEQUENCE [LARGE SCALE GENOMIC DNA]</scope>
    <source>
        <strain evidence="3 4">DSM 108380</strain>
    </source>
</reference>
<dbReference type="GO" id="GO:0009251">
    <property type="term" value="P:glucan catabolic process"/>
    <property type="evidence" value="ECO:0007669"/>
    <property type="project" value="TreeGrafter"/>
</dbReference>
<dbReference type="GO" id="GO:0004553">
    <property type="term" value="F:hydrolase activity, hydrolyzing O-glycosyl compounds"/>
    <property type="evidence" value="ECO:0007669"/>
    <property type="project" value="InterPro"/>
</dbReference>
<name>A0A8H4RSK6_9HELO</name>
<dbReference type="InterPro" id="IPR013320">
    <property type="entry name" value="ConA-like_dom_sf"/>
</dbReference>
<feature type="domain" description="GH16" evidence="2">
    <location>
        <begin position="29"/>
        <end position="292"/>
    </location>
</feature>
<keyword evidence="4" id="KW-1185">Reference proteome</keyword>
<evidence type="ECO:0000313" key="4">
    <source>
        <dbReference type="Proteomes" id="UP000566819"/>
    </source>
</evidence>
<evidence type="ECO:0000313" key="3">
    <source>
        <dbReference type="EMBL" id="KAF4634225.1"/>
    </source>
</evidence>
<feature type="signal peptide" evidence="1">
    <location>
        <begin position="1"/>
        <end position="22"/>
    </location>
</feature>
<dbReference type="PANTHER" id="PTHR10963:SF24">
    <property type="entry name" value="GLYCOSIDASE C21B10.07-RELATED"/>
    <property type="match status" value="1"/>
</dbReference>
<feature type="chain" id="PRO_5034723087" description="GH16 domain-containing protein" evidence="1">
    <location>
        <begin position="23"/>
        <end position="320"/>
    </location>
</feature>
<evidence type="ECO:0000259" key="2">
    <source>
        <dbReference type="PROSITE" id="PS51762"/>
    </source>
</evidence>
<proteinExistence type="predicted"/>
<protein>
    <recommendedName>
        <fullName evidence="2">GH16 domain-containing protein</fullName>
    </recommendedName>
</protein>
<dbReference type="Gene3D" id="2.60.120.200">
    <property type="match status" value="1"/>
</dbReference>
<dbReference type="CDD" id="cd02181">
    <property type="entry name" value="GH16_fungal_Lam16A_glucanase"/>
    <property type="match status" value="1"/>
</dbReference>
<comment type="caution">
    <text evidence="3">The sequence shown here is derived from an EMBL/GenBank/DDBJ whole genome shotgun (WGS) entry which is preliminary data.</text>
</comment>
<dbReference type="AlphaFoldDB" id="A0A8H4RSK6"/>
<gene>
    <name evidence="3" type="ORF">G7Y89_g3895</name>
</gene>